<keyword evidence="3 10" id="KW-0812">Transmembrane</keyword>
<dbReference type="PANTHER" id="PTHR45638:SF11">
    <property type="entry name" value="CYCLIC NUCLEOTIDE-GATED CATION CHANNEL SUBUNIT A"/>
    <property type="match status" value="1"/>
</dbReference>
<proteinExistence type="predicted"/>
<comment type="caution">
    <text evidence="12">The sequence shown here is derived from an EMBL/GenBank/DDBJ whole genome shotgun (WGS) entry which is preliminary data.</text>
</comment>
<dbReference type="EMBL" id="BSXW01000394">
    <property type="protein sequence ID" value="GMF21052.1"/>
    <property type="molecule type" value="Genomic_DNA"/>
</dbReference>
<dbReference type="GO" id="GO:0016020">
    <property type="term" value="C:membrane"/>
    <property type="evidence" value="ECO:0007669"/>
    <property type="project" value="UniProtKB-SubCell"/>
</dbReference>
<dbReference type="PANTHER" id="PTHR45638">
    <property type="entry name" value="CYCLIC NUCLEOTIDE-GATED CATION CHANNEL SUBUNIT A"/>
    <property type="match status" value="1"/>
</dbReference>
<evidence type="ECO:0000256" key="7">
    <source>
        <dbReference type="ARBA" id="ARBA00023286"/>
    </source>
</evidence>
<evidence type="ECO:0000256" key="1">
    <source>
        <dbReference type="ARBA" id="ARBA00004141"/>
    </source>
</evidence>
<keyword evidence="7" id="KW-1071">Ligand-gated ion channel</keyword>
<dbReference type="GO" id="GO:0005221">
    <property type="term" value="F:intracellularly cyclic nucleotide-activated monoatomic cation channel activity"/>
    <property type="evidence" value="ECO:0007669"/>
    <property type="project" value="InterPro"/>
</dbReference>
<sequence length="1269" mass="144064">MPGTIWATFTCLCCTFIVGHIVGELSELILKMDKTKKELKEREAHFDQFAKDHHLPASIRTRVLHYLKFQHHYLKGMDIYATFSDLSPNLRVQLMMDLHGDTLQDLCIAPFLNQTQINGLAVRLKSELYIPGDTIIVEGDLGHKLYIVKGGTGMVLWKSTGTAVATLTAGSLFGEVAFFLRGQRRIASVQATTCSELLVLGRQSWEELLASSPREEAEATERSLVQWVQYCLKGYNIMTVEIVKDIKSGAGDGGVSKKPKLIEELRDLTAKSHTHRNTKVSDPFRYVSASALEERRVRQLLRKTAGYGGSSAQVDTTTSSSNALVEFFRWVRNSVLPEGRKAAKLGRVYADNTGSPTEGIAERRSVTIVTPKSDSRRLFSWHTARNATAGLSLIKSKSFKNGTSVQINPVSSSMREYYREDQLAEMEDECWRRYKVSLFMADAFSGDMVEKTPPSAVLPTPQQLLIQQQLTQVTPTTPGTAKNEDDSAPTASKAARGIRVSRKTFCGATMPGAGPQRATRSLVTTDGMRFLANYESRNRPSQRGLRQKRQPRGSVGVRKALNGQGHELHQSFGQALFPSGAARAHRRQRKLKRSQSLPLFDRHFTYMIRDELQDSNAKESESKLNLGFELLQRCRQPEFSYLFKIYLSWLKRRNRWRQWYDQHMQCFDWYNNLSSSRSSVTGAGSPRSRGVSFFQQTIHETNTSSSSLMPENISSKAEDFINLLSRCYRFWEWIIVFVGMCYAVAIPFFVCFASDMETFHGDTDDNDTTLDHWERIVFCIDMVCIADLAIKHSAFRRVLRLSAGGSSDIPTAKKTTSSAPSSLSSAGSMRSLAAAAAPKARKARRWWKRHVKVHFWLDFATSIPLDLLLYLPGLSTSEMVDYRWFYMSLLQLNKLPRIIEALEASERLTQFLAADLNLPFSESRLHFIRTVCVYVLSGHWIACLWFRLGLYAYGVYGASWLSTYKMLPVDEFGTLSEVPTSRRYLRSLHFAIGSITTIFYGDVVSMNVIETVVEIAFIVVCILIFGVLVGAQGEMIESNYKHKMLFEQNLMELYHFLKNNDVPRDVRQRLRLYYTNTWLKYHGHDDMEGVRGLSSLLVEDIFQYTLRDFANRVSILKSCDESFLRSLLTCLKHIICSSSEAVVRKGDVDRSMYFIAQGNVLVQGPGFELVKHEGDFFGELSLLYGIPRSATCSSLGVSLLYVLEWETYEKLLADYPEYREQNRREWVIVSTVLKTGESRFRSIIDIVARMEKANWVLVDETIRKAKSLK</sequence>
<dbReference type="CDD" id="cd00038">
    <property type="entry name" value="CAP_ED"/>
    <property type="match status" value="2"/>
</dbReference>
<reference evidence="12" key="1">
    <citation type="submission" date="2023-04" db="EMBL/GenBank/DDBJ databases">
        <title>Phytophthora lilii NBRC 32176.</title>
        <authorList>
            <person name="Ichikawa N."/>
            <person name="Sato H."/>
            <person name="Tonouchi N."/>
        </authorList>
    </citation>
    <scope>NUCLEOTIDE SEQUENCE</scope>
    <source>
        <strain evidence="12">NBRC 32176</strain>
    </source>
</reference>
<dbReference type="Gene3D" id="1.10.287.70">
    <property type="match status" value="1"/>
</dbReference>
<feature type="domain" description="Cyclic nucleotide-binding" evidence="11">
    <location>
        <begin position="1115"/>
        <end position="1229"/>
    </location>
</feature>
<dbReference type="Gene3D" id="2.60.120.10">
    <property type="entry name" value="Jelly Rolls"/>
    <property type="match status" value="2"/>
</dbReference>
<feature type="transmembrane region" description="Helical" evidence="10">
    <location>
        <begin position="1015"/>
        <end position="1036"/>
    </location>
</feature>
<keyword evidence="13" id="KW-1185">Reference proteome</keyword>
<evidence type="ECO:0000256" key="9">
    <source>
        <dbReference type="SAM" id="MobiDB-lite"/>
    </source>
</evidence>
<evidence type="ECO:0000256" key="10">
    <source>
        <dbReference type="SAM" id="Phobius"/>
    </source>
</evidence>
<dbReference type="PROSITE" id="PS50042">
    <property type="entry name" value="CNMP_BINDING_3"/>
    <property type="match status" value="2"/>
</dbReference>
<dbReference type="Pfam" id="PF00520">
    <property type="entry name" value="Ion_trans"/>
    <property type="match status" value="1"/>
</dbReference>
<keyword evidence="6 10" id="KW-0472">Membrane</keyword>
<protein>
    <submittedName>
        <fullName evidence="12">Unnamed protein product</fullName>
    </submittedName>
</protein>
<dbReference type="SUPFAM" id="SSF81324">
    <property type="entry name" value="Voltage-gated potassium channels"/>
    <property type="match status" value="1"/>
</dbReference>
<dbReference type="InterPro" id="IPR018490">
    <property type="entry name" value="cNMP-bd_dom_sf"/>
</dbReference>
<dbReference type="InterPro" id="IPR018488">
    <property type="entry name" value="cNMP-bd_CS"/>
</dbReference>
<dbReference type="InterPro" id="IPR014710">
    <property type="entry name" value="RmlC-like_jellyroll"/>
</dbReference>
<feature type="transmembrane region" description="Helical" evidence="10">
    <location>
        <begin position="730"/>
        <end position="752"/>
    </location>
</feature>
<dbReference type="InterPro" id="IPR005821">
    <property type="entry name" value="Ion_trans_dom"/>
</dbReference>
<keyword evidence="5" id="KW-0406">Ion transport</keyword>
<dbReference type="InterPro" id="IPR000595">
    <property type="entry name" value="cNMP-bd_dom"/>
</dbReference>
<gene>
    <name evidence="12" type="ORF">Plil01_000826200</name>
</gene>
<dbReference type="SMART" id="SM00100">
    <property type="entry name" value="cNMP"/>
    <property type="match status" value="2"/>
</dbReference>
<keyword evidence="2" id="KW-0813">Transport</keyword>
<evidence type="ECO:0000313" key="12">
    <source>
        <dbReference type="EMBL" id="GMF21052.1"/>
    </source>
</evidence>
<evidence type="ECO:0000259" key="11">
    <source>
        <dbReference type="PROSITE" id="PS50042"/>
    </source>
</evidence>
<evidence type="ECO:0000256" key="2">
    <source>
        <dbReference type="ARBA" id="ARBA00022448"/>
    </source>
</evidence>
<organism evidence="12 13">
    <name type="scientific">Phytophthora lilii</name>
    <dbReference type="NCBI Taxonomy" id="2077276"/>
    <lineage>
        <taxon>Eukaryota</taxon>
        <taxon>Sar</taxon>
        <taxon>Stramenopiles</taxon>
        <taxon>Oomycota</taxon>
        <taxon>Peronosporomycetes</taxon>
        <taxon>Peronosporales</taxon>
        <taxon>Peronosporaceae</taxon>
        <taxon>Phytophthora</taxon>
    </lineage>
</organism>
<evidence type="ECO:0000256" key="4">
    <source>
        <dbReference type="ARBA" id="ARBA00022989"/>
    </source>
</evidence>
<keyword evidence="8" id="KW-0407">Ion channel</keyword>
<evidence type="ECO:0000256" key="6">
    <source>
        <dbReference type="ARBA" id="ARBA00023136"/>
    </source>
</evidence>
<accession>A0A9W6TWR2</accession>
<evidence type="ECO:0000256" key="8">
    <source>
        <dbReference type="ARBA" id="ARBA00023303"/>
    </source>
</evidence>
<keyword evidence="4 10" id="KW-1133">Transmembrane helix</keyword>
<feature type="transmembrane region" description="Helical" evidence="10">
    <location>
        <begin position="926"/>
        <end position="946"/>
    </location>
</feature>
<dbReference type="AlphaFoldDB" id="A0A9W6TWR2"/>
<dbReference type="OrthoDB" id="113761at2759"/>
<feature type="region of interest" description="Disordered" evidence="9">
    <location>
        <begin position="535"/>
        <end position="554"/>
    </location>
</feature>
<feature type="region of interest" description="Disordered" evidence="9">
    <location>
        <begin position="473"/>
        <end position="496"/>
    </location>
</feature>
<dbReference type="Gene3D" id="1.10.287.630">
    <property type="entry name" value="Helix hairpin bin"/>
    <property type="match status" value="2"/>
</dbReference>
<dbReference type="SUPFAM" id="SSF51206">
    <property type="entry name" value="cAMP-binding domain-like"/>
    <property type="match status" value="2"/>
</dbReference>
<evidence type="ECO:0000256" key="5">
    <source>
        <dbReference type="ARBA" id="ARBA00023065"/>
    </source>
</evidence>
<dbReference type="Proteomes" id="UP001165083">
    <property type="component" value="Unassembled WGS sequence"/>
</dbReference>
<dbReference type="Pfam" id="PF00027">
    <property type="entry name" value="cNMP_binding"/>
    <property type="match status" value="2"/>
</dbReference>
<dbReference type="InterPro" id="IPR050866">
    <property type="entry name" value="CNG_cation_channel"/>
</dbReference>
<dbReference type="PROSITE" id="PS00888">
    <property type="entry name" value="CNMP_BINDING_1"/>
    <property type="match status" value="1"/>
</dbReference>
<feature type="domain" description="Cyclic nucleotide-binding" evidence="11">
    <location>
        <begin position="108"/>
        <end position="209"/>
    </location>
</feature>
<dbReference type="GO" id="GO:0044877">
    <property type="term" value="F:protein-containing complex binding"/>
    <property type="evidence" value="ECO:0007669"/>
    <property type="project" value="TreeGrafter"/>
</dbReference>
<evidence type="ECO:0000313" key="13">
    <source>
        <dbReference type="Proteomes" id="UP001165083"/>
    </source>
</evidence>
<evidence type="ECO:0000256" key="3">
    <source>
        <dbReference type="ARBA" id="ARBA00022692"/>
    </source>
</evidence>
<name>A0A9W6TWR2_9STRA</name>
<comment type="subcellular location">
    <subcellularLocation>
        <location evidence="1">Membrane</location>
        <topology evidence="1">Multi-pass membrane protein</topology>
    </subcellularLocation>
</comment>